<name>X1DZY1_9ZZZZ</name>
<protein>
    <submittedName>
        <fullName evidence="2">Uncharacterized protein</fullName>
    </submittedName>
</protein>
<gene>
    <name evidence="2" type="ORF">S01H4_61388</name>
</gene>
<organism evidence="2">
    <name type="scientific">marine sediment metagenome</name>
    <dbReference type="NCBI Taxonomy" id="412755"/>
    <lineage>
        <taxon>unclassified sequences</taxon>
        <taxon>metagenomes</taxon>
        <taxon>ecological metagenomes</taxon>
    </lineage>
</organism>
<reference evidence="2" key="1">
    <citation type="journal article" date="2014" name="Front. Microbiol.">
        <title>High frequency of phylogenetically diverse reductive dehalogenase-homologous genes in deep subseafloor sedimentary metagenomes.</title>
        <authorList>
            <person name="Kawai M."/>
            <person name="Futagami T."/>
            <person name="Toyoda A."/>
            <person name="Takaki Y."/>
            <person name="Nishi S."/>
            <person name="Hori S."/>
            <person name="Arai W."/>
            <person name="Tsubouchi T."/>
            <person name="Morono Y."/>
            <person name="Uchiyama I."/>
            <person name="Ito T."/>
            <person name="Fujiyama A."/>
            <person name="Inagaki F."/>
            <person name="Takami H."/>
        </authorList>
    </citation>
    <scope>NUCLEOTIDE SEQUENCE</scope>
    <source>
        <strain evidence="2">Expedition CK06-06</strain>
    </source>
</reference>
<feature type="compositionally biased region" description="Low complexity" evidence="1">
    <location>
        <begin position="86"/>
        <end position="95"/>
    </location>
</feature>
<feature type="region of interest" description="Disordered" evidence="1">
    <location>
        <begin position="82"/>
        <end position="105"/>
    </location>
</feature>
<dbReference type="AlphaFoldDB" id="X1DZY1"/>
<evidence type="ECO:0000256" key="1">
    <source>
        <dbReference type="SAM" id="MobiDB-lite"/>
    </source>
</evidence>
<evidence type="ECO:0000313" key="2">
    <source>
        <dbReference type="EMBL" id="GAH10464.1"/>
    </source>
</evidence>
<proteinExistence type="predicted"/>
<comment type="caution">
    <text evidence="2">The sequence shown here is derived from an EMBL/GenBank/DDBJ whole genome shotgun (WGS) entry which is preliminary data.</text>
</comment>
<dbReference type="EMBL" id="BART01036388">
    <property type="protein sequence ID" value="GAH10464.1"/>
    <property type="molecule type" value="Genomic_DNA"/>
</dbReference>
<sequence>MPLWLSISLAVCTVLALAGCVFLIFTSTPAALKRQINLLRAEIVECQVQVEAISQRWLAYKAEMETLAEAIEDNLETVEKKRKRAAASASRAARANGPELPMTPEDARLALQRQARGMGFDV</sequence>
<accession>X1DZY1</accession>